<feature type="region of interest" description="Disordered" evidence="1">
    <location>
        <begin position="187"/>
        <end position="207"/>
    </location>
</feature>
<protein>
    <submittedName>
        <fullName evidence="2">Uncharacterized protein</fullName>
    </submittedName>
</protein>
<proteinExistence type="predicted"/>
<reference evidence="2 3" key="1">
    <citation type="submission" date="2015-03" db="EMBL/GenBank/DDBJ databases">
        <authorList>
            <consortium name="Pathogen Informatics"/>
        </authorList>
    </citation>
    <scope>NUCLEOTIDE SEQUENCE [LARGE SCALE GENOMIC DNA]</scope>
    <source>
        <strain evidence="2 3">M09401471</strain>
    </source>
</reference>
<accession>A0A655JM58</accession>
<evidence type="ECO:0000313" key="2">
    <source>
        <dbReference type="EMBL" id="COX15705.1"/>
    </source>
</evidence>
<evidence type="ECO:0000313" key="3">
    <source>
        <dbReference type="Proteomes" id="UP000044938"/>
    </source>
</evidence>
<dbReference type="Proteomes" id="UP000044938">
    <property type="component" value="Unassembled WGS sequence"/>
</dbReference>
<dbReference type="EMBL" id="CSAJ01000748">
    <property type="protein sequence ID" value="COX15705.1"/>
    <property type="molecule type" value="Genomic_DNA"/>
</dbReference>
<gene>
    <name evidence="2" type="ORF">ERS007720_04006</name>
</gene>
<sequence length="241" mass="24783">MASRGLSRYPVMMARTELAMFACVQGTIFGRPVVPPVNMIMASSGRSPSGVEVAGFGSVAASRWTDKVPPEGPLSPPTFTVSGHHRVVGSALSCGPSASISTTRAPAAWLRTRCSVMGSAGSSGTTTRSARDAASKATTNSALLPMRSATRSPGSRPDRVSWPASSSTRRARSRWLIAMRSAVTTSAGASGSRVAATSTRSAMRGPKSDAIANAPSMCSVCGFGTISTVPGSPARRPIPIR</sequence>
<name>A0A655JM58_MYCTX</name>
<organism evidence="2 3">
    <name type="scientific">Mycobacterium tuberculosis</name>
    <dbReference type="NCBI Taxonomy" id="1773"/>
    <lineage>
        <taxon>Bacteria</taxon>
        <taxon>Bacillati</taxon>
        <taxon>Actinomycetota</taxon>
        <taxon>Actinomycetes</taxon>
        <taxon>Mycobacteriales</taxon>
        <taxon>Mycobacteriaceae</taxon>
        <taxon>Mycobacterium</taxon>
        <taxon>Mycobacterium tuberculosis complex</taxon>
    </lineage>
</organism>
<feature type="region of interest" description="Disordered" evidence="1">
    <location>
        <begin position="118"/>
        <end position="167"/>
    </location>
</feature>
<dbReference type="AlphaFoldDB" id="A0A655JM58"/>
<evidence type="ECO:0000256" key="1">
    <source>
        <dbReference type="SAM" id="MobiDB-lite"/>
    </source>
</evidence>
<feature type="compositionally biased region" description="Low complexity" evidence="1">
    <location>
        <begin position="118"/>
        <end position="128"/>
    </location>
</feature>